<organism evidence="2 3">
    <name type="scientific">Saccharopolyspora gloriosae</name>
    <dbReference type="NCBI Taxonomy" id="455344"/>
    <lineage>
        <taxon>Bacteria</taxon>
        <taxon>Bacillati</taxon>
        <taxon>Actinomycetota</taxon>
        <taxon>Actinomycetes</taxon>
        <taxon>Pseudonocardiales</taxon>
        <taxon>Pseudonocardiaceae</taxon>
        <taxon>Saccharopolyspora</taxon>
    </lineage>
</organism>
<dbReference type="EMBL" id="JACHIV010000001">
    <property type="protein sequence ID" value="MBB5072119.1"/>
    <property type="molecule type" value="Genomic_DNA"/>
</dbReference>
<dbReference type="CDD" id="cd00093">
    <property type="entry name" value="HTH_XRE"/>
    <property type="match status" value="1"/>
</dbReference>
<dbReference type="RefSeq" id="WP_184483237.1">
    <property type="nucleotide sequence ID" value="NZ_JACHIV010000001.1"/>
</dbReference>
<dbReference type="PROSITE" id="PS50943">
    <property type="entry name" value="HTH_CROC1"/>
    <property type="match status" value="1"/>
</dbReference>
<dbReference type="InterPro" id="IPR001387">
    <property type="entry name" value="Cro/C1-type_HTH"/>
</dbReference>
<dbReference type="InterPro" id="IPR010982">
    <property type="entry name" value="Lambda_DNA-bd_dom_sf"/>
</dbReference>
<sequence length="298" mass="33468">MMISPTVRGRVLAKRLYQLREQAGYTQTAAAAGLDWKQSKVSRIEAREQKVSVADAHALAAFYDVTKTERDLLVTLARDSKKQGWWQSYGDVMPTWFDTYVGMEAEASSLMTYESEFIPGLLQTADYARATTKATVLDADVEEIDRQVELRLQRQQRLRGSDALTLWAIISEAALRRPVGGQAVLHEQLIHLVALAEQPNITVQVMPFAAAGHPALGPFVLLSYPEEWHPDVVYLETQAGAQWVEEPVQVRKFCVVTEHLRAHAMDPSDSVRALRERVGDLGRDVQSVASVEQKRRTR</sequence>
<gene>
    <name evidence="2" type="ORF">BJ969_005207</name>
</gene>
<dbReference type="Gene3D" id="1.10.260.40">
    <property type="entry name" value="lambda repressor-like DNA-binding domains"/>
    <property type="match status" value="1"/>
</dbReference>
<comment type="caution">
    <text evidence="2">The sequence shown here is derived from an EMBL/GenBank/DDBJ whole genome shotgun (WGS) entry which is preliminary data.</text>
</comment>
<feature type="domain" description="HTH cro/C1-type" evidence="1">
    <location>
        <begin position="16"/>
        <end position="70"/>
    </location>
</feature>
<reference evidence="2 3" key="1">
    <citation type="submission" date="2020-08" db="EMBL/GenBank/DDBJ databases">
        <title>Sequencing the genomes of 1000 actinobacteria strains.</title>
        <authorList>
            <person name="Klenk H.-P."/>
        </authorList>
    </citation>
    <scope>NUCLEOTIDE SEQUENCE [LARGE SCALE GENOMIC DNA]</scope>
    <source>
        <strain evidence="2 3">DSM 45582</strain>
    </source>
</reference>
<dbReference type="InterPro" id="IPR043917">
    <property type="entry name" value="DUF5753"/>
</dbReference>
<evidence type="ECO:0000313" key="2">
    <source>
        <dbReference type="EMBL" id="MBB5072119.1"/>
    </source>
</evidence>
<proteinExistence type="predicted"/>
<evidence type="ECO:0000313" key="3">
    <source>
        <dbReference type="Proteomes" id="UP000580474"/>
    </source>
</evidence>
<evidence type="ECO:0000259" key="1">
    <source>
        <dbReference type="PROSITE" id="PS50943"/>
    </source>
</evidence>
<name>A0A840NS62_9PSEU</name>
<dbReference type="SMART" id="SM00530">
    <property type="entry name" value="HTH_XRE"/>
    <property type="match status" value="1"/>
</dbReference>
<accession>A0A840NS62</accession>
<keyword evidence="3" id="KW-1185">Reference proteome</keyword>
<dbReference type="SUPFAM" id="SSF47413">
    <property type="entry name" value="lambda repressor-like DNA-binding domains"/>
    <property type="match status" value="1"/>
</dbReference>
<dbReference type="GO" id="GO:0003677">
    <property type="term" value="F:DNA binding"/>
    <property type="evidence" value="ECO:0007669"/>
    <property type="project" value="InterPro"/>
</dbReference>
<dbReference type="Pfam" id="PF19054">
    <property type="entry name" value="DUF5753"/>
    <property type="match status" value="1"/>
</dbReference>
<protein>
    <submittedName>
        <fullName evidence="2">Transcriptional regulator with XRE-family HTH domain</fullName>
    </submittedName>
</protein>
<dbReference type="Pfam" id="PF13560">
    <property type="entry name" value="HTH_31"/>
    <property type="match status" value="1"/>
</dbReference>
<dbReference type="Proteomes" id="UP000580474">
    <property type="component" value="Unassembled WGS sequence"/>
</dbReference>
<dbReference type="AlphaFoldDB" id="A0A840NS62"/>